<feature type="region of interest" description="Disordered" evidence="1">
    <location>
        <begin position="122"/>
        <end position="155"/>
    </location>
</feature>
<keyword evidence="4" id="KW-1185">Reference proteome</keyword>
<gene>
    <name evidence="3" type="ORF">AAFC00_003602</name>
</gene>
<dbReference type="EMBL" id="JBFMKM010000008">
    <property type="protein sequence ID" value="KAL1304638.1"/>
    <property type="molecule type" value="Genomic_DNA"/>
</dbReference>
<dbReference type="InterPro" id="IPR017359">
    <property type="entry name" value="Phi-like"/>
</dbReference>
<dbReference type="InterPro" id="IPR010541">
    <property type="entry name" value="Prp3_C"/>
</dbReference>
<feature type="compositionally biased region" description="Low complexity" evidence="1">
    <location>
        <begin position="138"/>
        <end position="149"/>
    </location>
</feature>
<comment type="caution">
    <text evidence="3">The sequence shown here is derived from an EMBL/GenBank/DDBJ whole genome shotgun (WGS) entry which is preliminary data.</text>
</comment>
<accession>A0ABR3PER0</accession>
<evidence type="ECO:0000313" key="3">
    <source>
        <dbReference type="EMBL" id="KAL1304638.1"/>
    </source>
</evidence>
<dbReference type="InterPro" id="IPR006575">
    <property type="entry name" value="RWD_dom"/>
</dbReference>
<dbReference type="Proteomes" id="UP001562354">
    <property type="component" value="Unassembled WGS sequence"/>
</dbReference>
<proteinExistence type="predicted"/>
<dbReference type="PROSITE" id="PS50908">
    <property type="entry name" value="RWD"/>
    <property type="match status" value="1"/>
</dbReference>
<sequence>MDDENSNKERQAAELTLLETMYPTEFAWRSNPPPDLTRSDFADPVFALTLHPSFTLEFTLPKTYPSTDKPSVYLSCGETIPTSTRKQSRAALASIIADQPSDTEIPDLITTSFLDILSKFTSNDDDDDDQENKHTDSDPSATNPSNSTSPQRTKQVTIWSHHLLSTTKRKQITSWSRELSLHGYSRPGHPGAVFAEGPEDGIDEFIARLKALRWQALQVRSECSVERSMFCSRGDGGAAGTSEGVGIVEMQSLGEIVEALRKRDEGVAAGFLEAMKIASSSSSSS</sequence>
<dbReference type="RefSeq" id="XP_069200913.1">
    <property type="nucleotide sequence ID" value="XM_069343100.1"/>
</dbReference>
<dbReference type="PANTHER" id="PTHR15955">
    <property type="entry name" value="RWD DOMAIN CONTAINING PROTEIN 2"/>
    <property type="match status" value="1"/>
</dbReference>
<dbReference type="InterPro" id="IPR059181">
    <property type="entry name" value="RWDD2A-B_C"/>
</dbReference>
<name>A0ABR3PER0_9PEZI</name>
<protein>
    <recommendedName>
        <fullName evidence="2">RWD domain-containing protein</fullName>
    </recommendedName>
</protein>
<dbReference type="CDD" id="cd24163">
    <property type="entry name" value="RWDD2_C"/>
    <property type="match status" value="1"/>
</dbReference>
<evidence type="ECO:0000256" key="1">
    <source>
        <dbReference type="SAM" id="MobiDB-lite"/>
    </source>
</evidence>
<dbReference type="InterPro" id="IPR016135">
    <property type="entry name" value="UBQ-conjugating_enzyme/RWD"/>
</dbReference>
<dbReference type="Pfam" id="PF05773">
    <property type="entry name" value="RWD"/>
    <property type="match status" value="1"/>
</dbReference>
<dbReference type="GeneID" id="95977303"/>
<evidence type="ECO:0000259" key="2">
    <source>
        <dbReference type="PROSITE" id="PS50908"/>
    </source>
</evidence>
<evidence type="ECO:0000313" key="4">
    <source>
        <dbReference type="Proteomes" id="UP001562354"/>
    </source>
</evidence>
<dbReference type="SUPFAM" id="SSF54495">
    <property type="entry name" value="UBC-like"/>
    <property type="match status" value="1"/>
</dbReference>
<dbReference type="PANTHER" id="PTHR15955:SF8">
    <property type="entry name" value="RWD DOMAIN-CONTAINING PROTEIN 2B-RELATED"/>
    <property type="match status" value="1"/>
</dbReference>
<organism evidence="3 4">
    <name type="scientific">Neodothiora populina</name>
    <dbReference type="NCBI Taxonomy" id="2781224"/>
    <lineage>
        <taxon>Eukaryota</taxon>
        <taxon>Fungi</taxon>
        <taxon>Dikarya</taxon>
        <taxon>Ascomycota</taxon>
        <taxon>Pezizomycotina</taxon>
        <taxon>Dothideomycetes</taxon>
        <taxon>Dothideomycetidae</taxon>
        <taxon>Dothideales</taxon>
        <taxon>Dothioraceae</taxon>
        <taxon>Neodothiora</taxon>
    </lineage>
</organism>
<feature type="domain" description="RWD" evidence="2">
    <location>
        <begin position="13"/>
        <end position="124"/>
    </location>
</feature>
<dbReference type="Gene3D" id="3.10.110.10">
    <property type="entry name" value="Ubiquitin Conjugating Enzyme"/>
    <property type="match status" value="1"/>
</dbReference>
<reference evidence="3 4" key="1">
    <citation type="submission" date="2024-07" db="EMBL/GenBank/DDBJ databases">
        <title>Draft sequence of the Neodothiora populina.</title>
        <authorList>
            <person name="Drown D.D."/>
            <person name="Schuette U.S."/>
            <person name="Buechlein A.B."/>
            <person name="Rusch D.R."/>
            <person name="Winton L.W."/>
            <person name="Adams G.A."/>
        </authorList>
    </citation>
    <scope>NUCLEOTIDE SEQUENCE [LARGE SCALE GENOMIC DNA]</scope>
    <source>
        <strain evidence="3 4">CPC 39397</strain>
    </source>
</reference>
<dbReference type="Pfam" id="PF06544">
    <property type="entry name" value="Prp3_C"/>
    <property type="match status" value="1"/>
</dbReference>